<dbReference type="PANTHER" id="PTHR34599:SF1">
    <property type="entry name" value="PHOSPHATIDIC ACID PHOSPHATASE TYPE 2_HALOPEROXIDASE DOMAIN-CONTAINING PROTEIN"/>
    <property type="match status" value="1"/>
</dbReference>
<protein>
    <recommendedName>
        <fullName evidence="2">PAP2 superfamily protein</fullName>
    </recommendedName>
</protein>
<dbReference type="SUPFAM" id="SSF48317">
    <property type="entry name" value="Acid phosphatase/Vanadium-dependent haloperoxidase"/>
    <property type="match status" value="1"/>
</dbReference>
<evidence type="ECO:0000313" key="1">
    <source>
        <dbReference type="EMBL" id="QBK90503.1"/>
    </source>
</evidence>
<organism evidence="1">
    <name type="scientific">Pithovirus LCPAC103</name>
    <dbReference type="NCBI Taxonomy" id="2506588"/>
    <lineage>
        <taxon>Viruses</taxon>
        <taxon>Pithoviruses</taxon>
    </lineage>
</organism>
<dbReference type="EMBL" id="MK500493">
    <property type="protein sequence ID" value="QBK90503.1"/>
    <property type="molecule type" value="Genomic_DNA"/>
</dbReference>
<accession>A0A481Z3N6</accession>
<dbReference type="Gene3D" id="1.10.606.10">
    <property type="entry name" value="Vanadium-containing Chloroperoxidase, domain 2"/>
    <property type="match status" value="1"/>
</dbReference>
<name>A0A481Z3N6_9VIRU</name>
<dbReference type="InterPro" id="IPR036938">
    <property type="entry name" value="PAP2/HPO_sf"/>
</dbReference>
<dbReference type="InterPro" id="IPR016119">
    <property type="entry name" value="Br/Cl_peroxidase_C"/>
</dbReference>
<sequence length="609" mass="67154">MVEISSITKMTDHKKSKCKCFCKTKGKCKDKGKCDCHKSVKLECKKRFFRDHSDVIRCGLGKLNFDDCDKVPKFTDQDSEYRDFHFNGSFTKSLAHDTGTGSLLDDSDYKKLAVSLANNNLQLLASIPLAFGTQIVLVNPTASFASIFAGAPQCLLFIEKPPILSSKPAAAEMVEVYSEAVARDVAFCEYATNDTIAKILDEEHLNNEDVLMYFPGQDGDPFTAQTVFRIPFHGCLIGPYVSQLLLLDIPISNFVQQQLYSTYEARYPTGPNGGRSEWGVDASEMIKIQNGQLGDLPGPIAIDDTPKYIFNGRALAEAVHGDAVFQYYYQAANLLAALGIGQNPTLPKYPNQQSFVTDGGLPTVLCGIAACAELALKHAWYWKWRVFRRLRPEVYSLWLDNVKSGLVANEDNYDLSDIILDNKILEDIKEINDTWLGNDMGGYTLPLTFMEGSPAHPSYPAGHAVVAGACITILKILLDTERNWNSLPKVISGELANGVTGVIEATASGTDLKAFDGSSTAITVATELNKLGTNISVGRNIAGVHYFTDGRNGMWLGEQIAERYMADLLSISAENYLSGEPPKIRYRDFSGRMRCIIPTVCEKKLRKPC</sequence>
<dbReference type="PANTHER" id="PTHR34599">
    <property type="entry name" value="PEROXIDASE-RELATED"/>
    <property type="match status" value="1"/>
</dbReference>
<gene>
    <name evidence="1" type="ORF">LCPAC103_01840</name>
</gene>
<dbReference type="InterPro" id="IPR052559">
    <property type="entry name" value="V-haloperoxidase"/>
</dbReference>
<reference evidence="1" key="1">
    <citation type="journal article" date="2019" name="MBio">
        <title>Virus Genomes from Deep Sea Sediments Expand the Ocean Megavirome and Support Independent Origins of Viral Gigantism.</title>
        <authorList>
            <person name="Backstrom D."/>
            <person name="Yutin N."/>
            <person name="Jorgensen S.L."/>
            <person name="Dharamshi J."/>
            <person name="Homa F."/>
            <person name="Zaremba-Niedwiedzka K."/>
            <person name="Spang A."/>
            <person name="Wolf Y.I."/>
            <person name="Koonin E.V."/>
            <person name="Ettema T.J."/>
        </authorList>
    </citation>
    <scope>NUCLEOTIDE SEQUENCE</scope>
</reference>
<evidence type="ECO:0008006" key="2">
    <source>
        <dbReference type="Google" id="ProtNLM"/>
    </source>
</evidence>
<proteinExistence type="predicted"/>
<dbReference type="GO" id="GO:0004601">
    <property type="term" value="F:peroxidase activity"/>
    <property type="evidence" value="ECO:0007669"/>
    <property type="project" value="InterPro"/>
</dbReference>